<dbReference type="InterPro" id="IPR051335">
    <property type="entry name" value="Alanyl-tRNA_Editing_Enzymes"/>
</dbReference>
<dbReference type="SUPFAM" id="SSF55186">
    <property type="entry name" value="ThrRS/AlaRS common domain"/>
    <property type="match status" value="1"/>
</dbReference>
<dbReference type="Gene3D" id="2.40.30.130">
    <property type="match status" value="1"/>
</dbReference>
<dbReference type="InterPro" id="IPR018163">
    <property type="entry name" value="Thr/Ala-tRNA-synth_IIc_edit"/>
</dbReference>
<dbReference type="InterPro" id="IPR018165">
    <property type="entry name" value="Ala-tRNA-synth_IIc_core"/>
</dbReference>
<dbReference type="Gene3D" id="3.30.980.10">
    <property type="entry name" value="Threonyl-trna Synthetase, Chain A, domain 2"/>
    <property type="match status" value="1"/>
</dbReference>
<name>A0ABP5MIR0_9MICC</name>
<sequence length="252" mass="27522">MATELLYLDDFDVLTAPATVTAVTVLEDGRLDVVLDRTCFYPRGGGQDWDTGTIRGGHAAFRVEEVRLDEHGVVHHLGAGEAWKESAGGEATLEGAAVVLEVDADRRAVNTRLHSAGHIVDLAVERLELPWVPGKSAHYPHMSFVEYTGDVPGEVEDVRQRIEQEVAQIIGEGSRNEIRFMPVADMGEYCRHVPDNIPTNKPARIVLYNQTFGVPCGGTHVRDVAEVGTLSIPKIKSKKGVTKVSYAVEDVN</sequence>
<gene>
    <name evidence="2" type="ORF">GCM10009784_13240</name>
</gene>
<keyword evidence="3" id="KW-1185">Reference proteome</keyword>
<dbReference type="EMBL" id="BAAAON010000001">
    <property type="protein sequence ID" value="GAA2174533.1"/>
    <property type="molecule type" value="Genomic_DNA"/>
</dbReference>
<proteinExistence type="predicted"/>
<dbReference type="PANTHER" id="PTHR43462">
    <property type="entry name" value="ALANYL-TRNA EDITING PROTEIN"/>
    <property type="match status" value="1"/>
</dbReference>
<dbReference type="InterPro" id="IPR018164">
    <property type="entry name" value="Ala-tRNA-synth_IIc_N"/>
</dbReference>
<dbReference type="SUPFAM" id="SSF50447">
    <property type="entry name" value="Translation proteins"/>
    <property type="match status" value="1"/>
</dbReference>
<evidence type="ECO:0000313" key="3">
    <source>
        <dbReference type="Proteomes" id="UP001500974"/>
    </source>
</evidence>
<dbReference type="Proteomes" id="UP001500974">
    <property type="component" value="Unassembled WGS sequence"/>
</dbReference>
<accession>A0ABP5MIR0</accession>
<evidence type="ECO:0000259" key="1">
    <source>
        <dbReference type="PROSITE" id="PS50860"/>
    </source>
</evidence>
<evidence type="ECO:0000313" key="2">
    <source>
        <dbReference type="EMBL" id="GAA2174533.1"/>
    </source>
</evidence>
<reference evidence="3" key="1">
    <citation type="journal article" date="2019" name="Int. J. Syst. Evol. Microbiol.">
        <title>The Global Catalogue of Microorganisms (GCM) 10K type strain sequencing project: providing services to taxonomists for standard genome sequencing and annotation.</title>
        <authorList>
            <consortium name="The Broad Institute Genomics Platform"/>
            <consortium name="The Broad Institute Genome Sequencing Center for Infectious Disease"/>
            <person name="Wu L."/>
            <person name="Ma J."/>
        </authorList>
    </citation>
    <scope>NUCLEOTIDE SEQUENCE [LARGE SCALE GENOMIC DNA]</scope>
    <source>
        <strain evidence="3">JCM 14917</strain>
    </source>
</reference>
<dbReference type="RefSeq" id="WP_277359049.1">
    <property type="nucleotide sequence ID" value="NZ_BAAAON010000001.1"/>
</dbReference>
<dbReference type="InterPro" id="IPR009000">
    <property type="entry name" value="Transl_B-barrel_sf"/>
</dbReference>
<organism evidence="2 3">
    <name type="scientific">Arthrobacter parietis</name>
    <dbReference type="NCBI Taxonomy" id="271434"/>
    <lineage>
        <taxon>Bacteria</taxon>
        <taxon>Bacillati</taxon>
        <taxon>Actinomycetota</taxon>
        <taxon>Actinomycetes</taxon>
        <taxon>Micrococcales</taxon>
        <taxon>Micrococcaceae</taxon>
        <taxon>Arthrobacter</taxon>
    </lineage>
</organism>
<comment type="caution">
    <text evidence="2">The sequence shown here is derived from an EMBL/GenBank/DDBJ whole genome shotgun (WGS) entry which is preliminary data.</text>
</comment>
<dbReference type="PANTHER" id="PTHR43462:SF2">
    <property type="entry name" value="THREONYL AND ALANYL TRNA SYNTHETASE SECOND ADDITIONAL DOMAIN-CONTAINING PROTEIN"/>
    <property type="match status" value="1"/>
</dbReference>
<dbReference type="Pfam" id="PF01411">
    <property type="entry name" value="tRNA-synt_2c"/>
    <property type="match status" value="1"/>
</dbReference>
<feature type="domain" description="Alanyl-transfer RNA synthetases family profile" evidence="1">
    <location>
        <begin position="1"/>
        <end position="232"/>
    </location>
</feature>
<protein>
    <submittedName>
        <fullName evidence="2">Alanyl-tRNA editing protein</fullName>
    </submittedName>
</protein>
<dbReference type="PROSITE" id="PS50860">
    <property type="entry name" value="AA_TRNA_LIGASE_II_ALA"/>
    <property type="match status" value="1"/>
</dbReference>